<accession>A0A1I7Y000</accession>
<reference evidence="2" key="1">
    <citation type="submission" date="2016-11" db="UniProtKB">
        <authorList>
            <consortium name="WormBaseParasite"/>
        </authorList>
    </citation>
    <scope>IDENTIFICATION</scope>
</reference>
<evidence type="ECO:0000313" key="2">
    <source>
        <dbReference type="WBParaSite" id="L893_g11337.t1"/>
    </source>
</evidence>
<dbReference type="AlphaFoldDB" id="A0A1I7Y000"/>
<keyword evidence="1" id="KW-1185">Reference proteome</keyword>
<protein>
    <submittedName>
        <fullName evidence="2">Reverse transcriptase</fullName>
    </submittedName>
</protein>
<dbReference type="Proteomes" id="UP000095287">
    <property type="component" value="Unplaced"/>
</dbReference>
<organism evidence="1 2">
    <name type="scientific">Steinernema glaseri</name>
    <dbReference type="NCBI Taxonomy" id="37863"/>
    <lineage>
        <taxon>Eukaryota</taxon>
        <taxon>Metazoa</taxon>
        <taxon>Ecdysozoa</taxon>
        <taxon>Nematoda</taxon>
        <taxon>Chromadorea</taxon>
        <taxon>Rhabditida</taxon>
        <taxon>Tylenchina</taxon>
        <taxon>Panagrolaimomorpha</taxon>
        <taxon>Strongyloidoidea</taxon>
        <taxon>Steinernematidae</taxon>
        <taxon>Steinernema</taxon>
    </lineage>
</organism>
<dbReference type="WBParaSite" id="L893_g11337.t1">
    <property type="protein sequence ID" value="L893_g11337.t1"/>
    <property type="gene ID" value="L893_g11337"/>
</dbReference>
<name>A0A1I7Y000_9BILA</name>
<proteinExistence type="predicted"/>
<evidence type="ECO:0000313" key="1">
    <source>
        <dbReference type="Proteomes" id="UP000095287"/>
    </source>
</evidence>
<sequence length="291" mass="33777">MFCSSVYHLLEEGDLESMACLSKGSWSLAATSGRNPRDLSIQLFQNEEGTDVWVQVRQGDIPVPFVFDLRHDRITQIFIKPQENRMEGITKFSIERFRKDVLPVLRKMLCNCFIYCKGFHVWGRQPNILANIIYEEFNDVYSFAKIDISNSGEKSHEFMRSQLQSGNVHHAIFKGEGWPQTMKELFLPFAKSRRFVALSLWNSDLQIDFDVVSAVFDRFFNGEKRKDRWMPIMGRTSFPITDLSKLYSEIGLFAKDFPRSNAVWTLGNRTIVIVSMVEGAYSRIYMCCIVR</sequence>